<proteinExistence type="predicted"/>
<keyword evidence="1" id="KW-0812">Transmembrane</keyword>
<dbReference type="EMBL" id="QDKH01000011">
    <property type="protein sequence ID" value="PWC15426.1"/>
    <property type="molecule type" value="Genomic_DNA"/>
</dbReference>
<feature type="transmembrane region" description="Helical" evidence="1">
    <location>
        <begin position="39"/>
        <end position="62"/>
    </location>
</feature>
<dbReference type="AlphaFoldDB" id="A0A2U1U187"/>
<protein>
    <submittedName>
        <fullName evidence="2">Uncharacterized protein</fullName>
    </submittedName>
</protein>
<keyword evidence="1" id="KW-0472">Membrane</keyword>
<accession>A0A2U1U187</accession>
<name>A0A2U1U187_9GAMM</name>
<dbReference type="Proteomes" id="UP000296159">
    <property type="component" value="Unassembled WGS sequence"/>
</dbReference>
<sequence>MKSKIFKFVRKVLSELSGAVVIIAVVIGIFIAIFANDGIMSLIAPVLVFVAGVFFYWLSWLISAKEDRK</sequence>
<organism evidence="2 3">
    <name type="scientific">Brenneria corticis</name>
    <dbReference type="NCBI Taxonomy" id="2173106"/>
    <lineage>
        <taxon>Bacteria</taxon>
        <taxon>Pseudomonadati</taxon>
        <taxon>Pseudomonadota</taxon>
        <taxon>Gammaproteobacteria</taxon>
        <taxon>Enterobacterales</taxon>
        <taxon>Pectobacteriaceae</taxon>
        <taxon>Brenneria</taxon>
    </lineage>
</organism>
<comment type="caution">
    <text evidence="2">The sequence shown here is derived from an EMBL/GenBank/DDBJ whole genome shotgun (WGS) entry which is preliminary data.</text>
</comment>
<evidence type="ECO:0000256" key="1">
    <source>
        <dbReference type="SAM" id="Phobius"/>
    </source>
</evidence>
<feature type="transmembrane region" description="Helical" evidence="1">
    <location>
        <begin position="12"/>
        <end position="33"/>
    </location>
</feature>
<keyword evidence="3" id="KW-1185">Reference proteome</keyword>
<evidence type="ECO:0000313" key="3">
    <source>
        <dbReference type="Proteomes" id="UP000296159"/>
    </source>
</evidence>
<dbReference type="RefSeq" id="WP_136166649.1">
    <property type="nucleotide sequence ID" value="NZ_KZ819079.1"/>
</dbReference>
<keyword evidence="1" id="KW-1133">Transmembrane helix</keyword>
<reference evidence="2 3" key="1">
    <citation type="submission" date="2018-04" db="EMBL/GenBank/DDBJ databases">
        <title>Brenneria corticis sp.nov.</title>
        <authorList>
            <person name="Li Y."/>
        </authorList>
    </citation>
    <scope>NUCLEOTIDE SEQUENCE [LARGE SCALE GENOMIC DNA]</scope>
    <source>
        <strain evidence="2 3">CFCC 11842</strain>
    </source>
</reference>
<gene>
    <name evidence="2" type="ORF">DDT56_11870</name>
</gene>
<evidence type="ECO:0000313" key="2">
    <source>
        <dbReference type="EMBL" id="PWC15426.1"/>
    </source>
</evidence>